<evidence type="ECO:0000313" key="2">
    <source>
        <dbReference type="EMBL" id="RBP08520.1"/>
    </source>
</evidence>
<proteinExistence type="predicted"/>
<dbReference type="EMBL" id="QNRK01000025">
    <property type="protein sequence ID" value="RBP08520.1"/>
    <property type="molecule type" value="Genomic_DNA"/>
</dbReference>
<organism evidence="2 3">
    <name type="scientific">Roseiarcus fermentans</name>
    <dbReference type="NCBI Taxonomy" id="1473586"/>
    <lineage>
        <taxon>Bacteria</taxon>
        <taxon>Pseudomonadati</taxon>
        <taxon>Pseudomonadota</taxon>
        <taxon>Alphaproteobacteria</taxon>
        <taxon>Hyphomicrobiales</taxon>
        <taxon>Roseiarcaceae</taxon>
        <taxon>Roseiarcus</taxon>
    </lineage>
</organism>
<keyword evidence="3" id="KW-1185">Reference proteome</keyword>
<feature type="region of interest" description="Disordered" evidence="1">
    <location>
        <begin position="1"/>
        <end position="35"/>
    </location>
</feature>
<sequence length="100" mass="10933">MPVASGPLLHVARQHPEKPGRWVPSRAPDPAAPGLMPPEWADVTVILGDGDSDPFVTRARLECARRRFERAGRRCAVAMAPPGADFNDLARKAAERWTIP</sequence>
<comment type="caution">
    <text evidence="2">The sequence shown here is derived from an EMBL/GenBank/DDBJ whole genome shotgun (WGS) entry which is preliminary data.</text>
</comment>
<accession>A0A366F3G2</accession>
<name>A0A366F3G2_9HYPH</name>
<dbReference type="AlphaFoldDB" id="A0A366F3G2"/>
<protein>
    <submittedName>
        <fullName evidence="2">Uncharacterized protein</fullName>
    </submittedName>
</protein>
<dbReference type="Proteomes" id="UP000253529">
    <property type="component" value="Unassembled WGS sequence"/>
</dbReference>
<reference evidence="2 3" key="1">
    <citation type="submission" date="2018-06" db="EMBL/GenBank/DDBJ databases">
        <title>Genomic Encyclopedia of Type Strains, Phase IV (KMG-IV): sequencing the most valuable type-strain genomes for metagenomic binning, comparative biology and taxonomic classification.</title>
        <authorList>
            <person name="Goeker M."/>
        </authorList>
    </citation>
    <scope>NUCLEOTIDE SEQUENCE [LARGE SCALE GENOMIC DNA]</scope>
    <source>
        <strain evidence="2 3">DSM 24875</strain>
    </source>
</reference>
<evidence type="ECO:0000256" key="1">
    <source>
        <dbReference type="SAM" id="MobiDB-lite"/>
    </source>
</evidence>
<gene>
    <name evidence="2" type="ORF">DFR50_1251</name>
</gene>
<evidence type="ECO:0000313" key="3">
    <source>
        <dbReference type="Proteomes" id="UP000253529"/>
    </source>
</evidence>